<proteinExistence type="predicted"/>
<accession>A0A6A5VVK3</accession>
<dbReference type="OrthoDB" id="3812586at2759"/>
<sequence>MTLFDRLPQGFDKLPEELLLQLVSSLQELNVAEEKKLSTAYAISPLHLKLPLPRSIDKYKDLLTFCQLNKKCKRIGQEVLMRNCDLTWKPLPQAMRLLRLLTLDRPDLGPKVHSLKLQLHTQRDDTELLSSVPLDIAVWESIEEAIGYALRCFLPKGGWSDINQASPEGLARWKERVALMERPHVKDVQLPSFESYMTLVALFRHTPNVRRLDIMDINFVRERRRMRELLKAARELPALDTLVLRDTWDYYLWNSIRDLFTSGFFPAQHLKTLDLRCTHWSDELDLEALEIFDQFPETKCWDVESLIIRCWLPGNLLTPLFRRFKALKSLKVVIRMHGEDNDLVKDVDLLWASILEVKDSLESLELVVKRDMARVNWAIWPRQTLHEFHKLKVLKFGGSILFGTALLPTFDPPADELGMLEPFLPPNLEHFAFLPDLVALGQILDPNLPLDALALHQSSDMKNLCRCFKTVFNALPKVRPSIRSVVIPWSWYSPAEFEEIEGQLRKQGVKFLRRDKRDEVLEVQKRLGFALNSQSEVLEQLALYAGVQDNCNFKNELLTRDRKRELEWQRREERQRQPRQDAQVEIWQNEYNRVAILERPFLEEDA</sequence>
<organism evidence="1 2">
    <name type="scientific">Amniculicola lignicola CBS 123094</name>
    <dbReference type="NCBI Taxonomy" id="1392246"/>
    <lineage>
        <taxon>Eukaryota</taxon>
        <taxon>Fungi</taxon>
        <taxon>Dikarya</taxon>
        <taxon>Ascomycota</taxon>
        <taxon>Pezizomycotina</taxon>
        <taxon>Dothideomycetes</taxon>
        <taxon>Pleosporomycetidae</taxon>
        <taxon>Pleosporales</taxon>
        <taxon>Amniculicolaceae</taxon>
        <taxon>Amniculicola</taxon>
    </lineage>
</organism>
<name>A0A6A5VVK3_9PLEO</name>
<gene>
    <name evidence="1" type="ORF">P154DRAFT_583526</name>
</gene>
<protein>
    <submittedName>
        <fullName evidence="1">Uncharacterized protein</fullName>
    </submittedName>
</protein>
<dbReference type="AlphaFoldDB" id="A0A6A5VVK3"/>
<dbReference type="Gene3D" id="3.80.10.10">
    <property type="entry name" value="Ribonuclease Inhibitor"/>
    <property type="match status" value="1"/>
</dbReference>
<dbReference type="Proteomes" id="UP000799779">
    <property type="component" value="Unassembled WGS sequence"/>
</dbReference>
<evidence type="ECO:0000313" key="1">
    <source>
        <dbReference type="EMBL" id="KAF1992738.1"/>
    </source>
</evidence>
<dbReference type="SUPFAM" id="SSF52047">
    <property type="entry name" value="RNI-like"/>
    <property type="match status" value="1"/>
</dbReference>
<keyword evidence="2" id="KW-1185">Reference proteome</keyword>
<evidence type="ECO:0000313" key="2">
    <source>
        <dbReference type="Proteomes" id="UP000799779"/>
    </source>
</evidence>
<reference evidence="1" key="1">
    <citation type="journal article" date="2020" name="Stud. Mycol.">
        <title>101 Dothideomycetes genomes: a test case for predicting lifestyles and emergence of pathogens.</title>
        <authorList>
            <person name="Haridas S."/>
            <person name="Albert R."/>
            <person name="Binder M."/>
            <person name="Bloem J."/>
            <person name="Labutti K."/>
            <person name="Salamov A."/>
            <person name="Andreopoulos B."/>
            <person name="Baker S."/>
            <person name="Barry K."/>
            <person name="Bills G."/>
            <person name="Bluhm B."/>
            <person name="Cannon C."/>
            <person name="Castanera R."/>
            <person name="Culley D."/>
            <person name="Daum C."/>
            <person name="Ezra D."/>
            <person name="Gonzalez J."/>
            <person name="Henrissat B."/>
            <person name="Kuo A."/>
            <person name="Liang C."/>
            <person name="Lipzen A."/>
            <person name="Lutzoni F."/>
            <person name="Magnuson J."/>
            <person name="Mondo S."/>
            <person name="Nolan M."/>
            <person name="Ohm R."/>
            <person name="Pangilinan J."/>
            <person name="Park H.-J."/>
            <person name="Ramirez L."/>
            <person name="Alfaro M."/>
            <person name="Sun H."/>
            <person name="Tritt A."/>
            <person name="Yoshinaga Y."/>
            <person name="Zwiers L.-H."/>
            <person name="Turgeon B."/>
            <person name="Goodwin S."/>
            <person name="Spatafora J."/>
            <person name="Crous P."/>
            <person name="Grigoriev I."/>
        </authorList>
    </citation>
    <scope>NUCLEOTIDE SEQUENCE</scope>
    <source>
        <strain evidence="1">CBS 123094</strain>
    </source>
</reference>
<dbReference type="InterPro" id="IPR032675">
    <property type="entry name" value="LRR_dom_sf"/>
</dbReference>
<dbReference type="EMBL" id="ML977817">
    <property type="protein sequence ID" value="KAF1992738.1"/>
    <property type="molecule type" value="Genomic_DNA"/>
</dbReference>